<comment type="caution">
    <text evidence="1">The sequence shown here is derived from an EMBL/GenBank/DDBJ whole genome shotgun (WGS) entry which is preliminary data.</text>
</comment>
<proteinExistence type="predicted"/>
<sequence>MTPERLPQSQRAAKLYCRNPLSANRQNSETSANLRQKLKFETAAERLRVMPRSVRLQRRTQQYRHFGGFSCRQDGVNWVQDGGRPSAMEVSREDIPDTGSGHTLRRAFRGIYMHVLASRPNGIPDLFCTAAHTAVHSEALIDYAVANRLWPSARFCRALGRTGSLQLIRHATATVPRMKVNAEVLIGLIRKLDVPLLRRVQAVFKLPELNQVLRINDWCAAGLKAAAAGDDGHIFKWIGQQISALPGGPAARKIHCCYSGKCSLQMASLKNGSI</sequence>
<name>A0A836C8Q8_9STRA</name>
<evidence type="ECO:0000313" key="2">
    <source>
        <dbReference type="Proteomes" id="UP000664859"/>
    </source>
</evidence>
<evidence type="ECO:0000313" key="1">
    <source>
        <dbReference type="EMBL" id="KAG5176337.1"/>
    </source>
</evidence>
<dbReference type="EMBL" id="JAFCMP010000538">
    <property type="protein sequence ID" value="KAG5176337.1"/>
    <property type="molecule type" value="Genomic_DNA"/>
</dbReference>
<protein>
    <submittedName>
        <fullName evidence="1">Uncharacterized protein</fullName>
    </submittedName>
</protein>
<keyword evidence="2" id="KW-1185">Reference proteome</keyword>
<dbReference type="Proteomes" id="UP000664859">
    <property type="component" value="Unassembled WGS sequence"/>
</dbReference>
<reference evidence="1" key="1">
    <citation type="submission" date="2021-02" db="EMBL/GenBank/DDBJ databases">
        <title>First Annotated Genome of the Yellow-green Alga Tribonema minus.</title>
        <authorList>
            <person name="Mahan K.M."/>
        </authorList>
    </citation>
    <scope>NUCLEOTIDE SEQUENCE</scope>
    <source>
        <strain evidence="1">UTEX B ZZ1240</strain>
    </source>
</reference>
<organism evidence="1 2">
    <name type="scientific">Tribonema minus</name>
    <dbReference type="NCBI Taxonomy" id="303371"/>
    <lineage>
        <taxon>Eukaryota</taxon>
        <taxon>Sar</taxon>
        <taxon>Stramenopiles</taxon>
        <taxon>Ochrophyta</taxon>
        <taxon>PX clade</taxon>
        <taxon>Xanthophyceae</taxon>
        <taxon>Tribonematales</taxon>
        <taxon>Tribonemataceae</taxon>
        <taxon>Tribonema</taxon>
    </lineage>
</organism>
<dbReference type="AlphaFoldDB" id="A0A836C8Q8"/>
<gene>
    <name evidence="1" type="ORF">JKP88DRAFT_249594</name>
</gene>
<accession>A0A836C8Q8</accession>